<dbReference type="PANTHER" id="PTHR30157:SF0">
    <property type="entry name" value="NADPH-DEPENDENT FERRIC-CHELATE REDUCTASE"/>
    <property type="match status" value="1"/>
</dbReference>
<dbReference type="InterPro" id="IPR013113">
    <property type="entry name" value="SIP_FAD-bd"/>
</dbReference>
<dbReference type="GO" id="GO:0016491">
    <property type="term" value="F:oxidoreductase activity"/>
    <property type="evidence" value="ECO:0007669"/>
    <property type="project" value="InterPro"/>
</dbReference>
<dbReference type="Gene3D" id="2.40.30.10">
    <property type="entry name" value="Translation factors"/>
    <property type="match status" value="1"/>
</dbReference>
<evidence type="ECO:0000313" key="2">
    <source>
        <dbReference type="EMBL" id="REF29853.1"/>
    </source>
</evidence>
<sequence length="276" mass="30565">MTTLLDRIEQRAVSAYTAVTMAQMPTRTDLLQWPMTVRAITHPADQVRRFTFAADEFRGYAGNGPDEYFGLLIPTDGRLTMPDPNEANVRRAVHAMNPVDRPELRWYTLRAVRPDLGEADVDIVLHGDAGPGTAWASRARVGDRLGFRQGTALYLPQHDGHELLVADETGAPALAAIIDQHPDKPRTIIVEVPDTDHLSPLPVDADAHIVIRGDRAPGEAVLEVLPGLQWPALGYAWICGERALATGVRRHLVSERGVHRRKVMFSSFWQLGQARV</sequence>
<dbReference type="PANTHER" id="PTHR30157">
    <property type="entry name" value="FERRIC REDUCTASE, NADPH-DEPENDENT"/>
    <property type="match status" value="1"/>
</dbReference>
<dbReference type="OrthoDB" id="3291337at2"/>
<reference evidence="2 3" key="1">
    <citation type="submission" date="2018-08" db="EMBL/GenBank/DDBJ databases">
        <title>Sequencing the genomes of 1000 actinobacteria strains.</title>
        <authorList>
            <person name="Klenk H.-P."/>
        </authorList>
    </citation>
    <scope>NUCLEOTIDE SEQUENCE [LARGE SCALE GENOMIC DNA]</scope>
    <source>
        <strain evidence="2 3">DSM 22967</strain>
    </source>
</reference>
<gene>
    <name evidence="2" type="ORF">DFJ65_0831</name>
</gene>
<dbReference type="EMBL" id="QTUA01000001">
    <property type="protein sequence ID" value="REF29853.1"/>
    <property type="molecule type" value="Genomic_DNA"/>
</dbReference>
<dbReference type="CDD" id="cd06193">
    <property type="entry name" value="siderophore_interacting"/>
    <property type="match status" value="1"/>
</dbReference>
<dbReference type="RefSeq" id="WP_115921933.1">
    <property type="nucleotide sequence ID" value="NZ_QTUA01000001.1"/>
</dbReference>
<keyword evidence="3" id="KW-1185">Reference proteome</keyword>
<proteinExistence type="predicted"/>
<organism evidence="2 3">
    <name type="scientific">Calidifontibacter indicus</name>
    <dbReference type="NCBI Taxonomy" id="419650"/>
    <lineage>
        <taxon>Bacteria</taxon>
        <taxon>Bacillati</taxon>
        <taxon>Actinomycetota</taxon>
        <taxon>Actinomycetes</taxon>
        <taxon>Micrococcales</taxon>
        <taxon>Dermacoccaceae</taxon>
        <taxon>Calidifontibacter</taxon>
    </lineage>
</organism>
<accession>A0A3D9UN38</accession>
<evidence type="ECO:0000313" key="3">
    <source>
        <dbReference type="Proteomes" id="UP000256253"/>
    </source>
</evidence>
<protein>
    <submittedName>
        <fullName evidence="2">NADPH-dependent ferric siderophore reductase</fullName>
    </submittedName>
</protein>
<dbReference type="PROSITE" id="PS51384">
    <property type="entry name" value="FAD_FR"/>
    <property type="match status" value="1"/>
</dbReference>
<evidence type="ECO:0000259" key="1">
    <source>
        <dbReference type="PROSITE" id="PS51384"/>
    </source>
</evidence>
<feature type="domain" description="FAD-binding FR-type" evidence="1">
    <location>
        <begin position="30"/>
        <end position="163"/>
    </location>
</feature>
<dbReference type="AlphaFoldDB" id="A0A3D9UN38"/>
<comment type="caution">
    <text evidence="2">The sequence shown here is derived from an EMBL/GenBank/DDBJ whole genome shotgun (WGS) entry which is preliminary data.</text>
</comment>
<dbReference type="InterPro" id="IPR007037">
    <property type="entry name" value="SIP_rossman_dom"/>
</dbReference>
<dbReference type="Pfam" id="PF04954">
    <property type="entry name" value="SIP"/>
    <property type="match status" value="1"/>
</dbReference>
<dbReference type="Pfam" id="PF08021">
    <property type="entry name" value="FAD_binding_9"/>
    <property type="match status" value="1"/>
</dbReference>
<dbReference type="InterPro" id="IPR017938">
    <property type="entry name" value="Riboflavin_synthase-like_b-brl"/>
</dbReference>
<name>A0A3D9UN38_9MICO</name>
<dbReference type="Gene3D" id="3.40.50.80">
    <property type="entry name" value="Nucleotide-binding domain of ferredoxin-NADP reductase (FNR) module"/>
    <property type="match status" value="1"/>
</dbReference>
<dbReference type="InterPro" id="IPR039374">
    <property type="entry name" value="SIP_fam"/>
</dbReference>
<dbReference type="InterPro" id="IPR039261">
    <property type="entry name" value="FNR_nucleotide-bd"/>
</dbReference>
<dbReference type="InterPro" id="IPR017927">
    <property type="entry name" value="FAD-bd_FR_type"/>
</dbReference>
<dbReference type="SUPFAM" id="SSF63380">
    <property type="entry name" value="Riboflavin synthase domain-like"/>
    <property type="match status" value="1"/>
</dbReference>
<dbReference type="Proteomes" id="UP000256253">
    <property type="component" value="Unassembled WGS sequence"/>
</dbReference>